<dbReference type="EMBL" id="CP049257">
    <property type="protein sequence ID" value="QIG42967.1"/>
    <property type="molecule type" value="Genomic_DNA"/>
</dbReference>
<evidence type="ECO:0000259" key="4">
    <source>
        <dbReference type="Pfam" id="PF11887"/>
    </source>
</evidence>
<dbReference type="InterPro" id="IPR052336">
    <property type="entry name" value="MlaD_Phospholipid_Transporter"/>
</dbReference>
<evidence type="ECO:0000313" key="6">
    <source>
        <dbReference type="Proteomes" id="UP000502996"/>
    </source>
</evidence>
<dbReference type="RefSeq" id="WP_165231550.1">
    <property type="nucleotide sequence ID" value="NZ_CP049257.1"/>
</dbReference>
<evidence type="ECO:0000256" key="2">
    <source>
        <dbReference type="SAM" id="Phobius"/>
    </source>
</evidence>
<keyword evidence="2" id="KW-0812">Transmembrane</keyword>
<evidence type="ECO:0000259" key="3">
    <source>
        <dbReference type="Pfam" id="PF02470"/>
    </source>
</evidence>
<protein>
    <submittedName>
        <fullName evidence="5">MCE family protein</fullName>
    </submittedName>
</protein>
<dbReference type="PANTHER" id="PTHR33371:SF4">
    <property type="entry name" value="INTERMEMBRANE PHOSPHOLIPID TRANSPORT SYSTEM BINDING PROTEIN MLAD"/>
    <property type="match status" value="1"/>
</dbReference>
<evidence type="ECO:0000256" key="1">
    <source>
        <dbReference type="SAM" id="MobiDB-lite"/>
    </source>
</evidence>
<dbReference type="NCBIfam" id="TIGR00996">
    <property type="entry name" value="Mtu_fam_mce"/>
    <property type="match status" value="1"/>
</dbReference>
<dbReference type="Proteomes" id="UP000502996">
    <property type="component" value="Chromosome"/>
</dbReference>
<feature type="region of interest" description="Disordered" evidence="1">
    <location>
        <begin position="355"/>
        <end position="389"/>
    </location>
</feature>
<dbReference type="InterPro" id="IPR024516">
    <property type="entry name" value="Mce_C"/>
</dbReference>
<evidence type="ECO:0000313" key="5">
    <source>
        <dbReference type="EMBL" id="QIG42967.1"/>
    </source>
</evidence>
<feature type="domain" description="Mce/MlaD" evidence="3">
    <location>
        <begin position="32"/>
        <end position="106"/>
    </location>
</feature>
<keyword evidence="6" id="KW-1185">Reference proteome</keyword>
<keyword evidence="2" id="KW-0472">Membrane</keyword>
<sequence length="414" mass="44182">MRLSLNPRLWVVVIAIVLLTATFFVVRQPEETTKVTAHFPRAVSVYEGTDVRVLGVNVGRVTAVIPEGNSVRVEMEYDADVDVPEDAQAVVVTPTLVADRFVQLTPVYSAGPKLRDGADIPLPDSGVPVELDRIYASIRDLAEALGPNGVNEDGTLNHLLEAGANALDGQGQRGNDMINQLSQAAATFGDGAGPLFDTVSELATFTDTLASNDKLVRAFVKDLAGVSASLVTERTEIAKALRAVADSVGTVKTFVQDNRQALVTDVEKLTSLMKTINSERDSIDTALQVAPVAINNLTLAYNQESGSIGSRIGIQGQLWDADGFLCAIVQQSSMPKATKDLACTIFKQLLQPVQDDLPPIPSQGRQADIRSERGSAPPTRQQQRSAELRQAAELQAQYAPDLDPTLTGLLGGGS</sequence>
<dbReference type="AlphaFoldDB" id="A0A6G6WCT8"/>
<dbReference type="Pfam" id="PF02470">
    <property type="entry name" value="MlaD"/>
    <property type="match status" value="1"/>
</dbReference>
<organism evidence="5 6">
    <name type="scientific">Nocardioides anomalus</name>
    <dbReference type="NCBI Taxonomy" id="2712223"/>
    <lineage>
        <taxon>Bacteria</taxon>
        <taxon>Bacillati</taxon>
        <taxon>Actinomycetota</taxon>
        <taxon>Actinomycetes</taxon>
        <taxon>Propionibacteriales</taxon>
        <taxon>Nocardioidaceae</taxon>
        <taxon>Nocardioides</taxon>
    </lineage>
</organism>
<dbReference type="InterPro" id="IPR003399">
    <property type="entry name" value="Mce/MlaD"/>
</dbReference>
<dbReference type="GO" id="GO:0005576">
    <property type="term" value="C:extracellular region"/>
    <property type="evidence" value="ECO:0007669"/>
    <property type="project" value="TreeGrafter"/>
</dbReference>
<gene>
    <name evidence="5" type="ORF">G5V58_09520</name>
</gene>
<keyword evidence="2" id="KW-1133">Transmembrane helix</keyword>
<dbReference type="Pfam" id="PF11887">
    <property type="entry name" value="Mce4_CUP1"/>
    <property type="match status" value="1"/>
</dbReference>
<name>A0A6G6WCT8_9ACTN</name>
<dbReference type="KEGG" id="nano:G5V58_09520"/>
<feature type="domain" description="Mammalian cell entry C-terminal" evidence="4">
    <location>
        <begin position="112"/>
        <end position="267"/>
    </location>
</feature>
<dbReference type="PANTHER" id="PTHR33371">
    <property type="entry name" value="INTERMEMBRANE PHOSPHOLIPID TRANSPORT SYSTEM BINDING PROTEIN MLAD-RELATED"/>
    <property type="match status" value="1"/>
</dbReference>
<proteinExistence type="predicted"/>
<dbReference type="InterPro" id="IPR005693">
    <property type="entry name" value="Mce"/>
</dbReference>
<feature type="transmembrane region" description="Helical" evidence="2">
    <location>
        <begin position="9"/>
        <end position="26"/>
    </location>
</feature>
<reference evidence="5 6" key="1">
    <citation type="submission" date="2020-02" db="EMBL/GenBank/DDBJ databases">
        <title>Full genome sequence of Nocardioides sp. R-3366.</title>
        <authorList>
            <person name="Im W.-T."/>
        </authorList>
    </citation>
    <scope>NUCLEOTIDE SEQUENCE [LARGE SCALE GENOMIC DNA]</scope>
    <source>
        <strain evidence="5 6">R-3366</strain>
    </source>
</reference>
<accession>A0A6G6WCT8</accession>